<dbReference type="EMBL" id="DAAYTU010000006">
    <property type="protein sequence ID" value="HAG5769807.1"/>
    <property type="molecule type" value="Genomic_DNA"/>
</dbReference>
<dbReference type="AlphaFoldDB" id="A0A765T6F0"/>
<name>A0A765T6F0_ECOLX</name>
<proteinExistence type="predicted"/>
<sequence>MTDGIYTSPHYLYKSNTAEDMLVKKTRKYELLKIFCDYKAEFIILFDDFYRSQHLPTPSPAIHVFFQHTHLIDAHFYRCKLIEHTVQFSFLQHQNITLLSLYVFDDRTNKYISDNIKISHDCYLKFISFLKINFNQEIYSNLYTPEIFYEACKNLQSFYERLEISQNGKHQGIDKYKGHLSQEIKKLIKCNIYPELYNGQCNRLPFSSIDENQEVIWQNFKTSNAAFSQLCEKLPLFKSMTNQLIEKSVYYSTENAIARKFDVVFSYGGDSIKEFTLLLPYNKSMEMYELNDQKIRYLNASNIKTHNILLSNIIIERSNLTYGNYSSCVLENISCFDSDLSNIIFHNGKINNLFIKKSNLFGASFTNTKIKNLLCEDIMPDRWTVQQINKHLSYGYAGLFKTLASINDKPARFEILIPLIHTLVRDNVKLKNDVFEELDKYMLDYEKNDPKMKKYLQAINECITLMKSIAH</sequence>
<evidence type="ECO:0000313" key="1">
    <source>
        <dbReference type="EMBL" id="HAG5769807.1"/>
    </source>
</evidence>
<dbReference type="SUPFAM" id="SSF141571">
    <property type="entry name" value="Pentapeptide repeat-like"/>
    <property type="match status" value="1"/>
</dbReference>
<protein>
    <submittedName>
        <fullName evidence="1">Pentapeptide repeat-containing protein</fullName>
    </submittedName>
</protein>
<comment type="caution">
    <text evidence="1">The sequence shown here is derived from an EMBL/GenBank/DDBJ whole genome shotgun (WGS) entry which is preliminary data.</text>
</comment>
<dbReference type="Gene3D" id="2.160.20.80">
    <property type="entry name" value="E3 ubiquitin-protein ligase SopA"/>
    <property type="match status" value="1"/>
</dbReference>
<accession>A0A765T6F0</accession>
<gene>
    <name evidence="1" type="ORF">GGB84_001425</name>
</gene>
<reference evidence="1" key="1">
    <citation type="journal article" date="2018" name="Genome Biol.">
        <title>SKESA: strategic k-mer extension for scrupulous assemblies.</title>
        <authorList>
            <person name="Souvorov A."/>
            <person name="Agarwala R."/>
            <person name="Lipman D.J."/>
        </authorList>
    </citation>
    <scope>NUCLEOTIDE SEQUENCE [LARGE SCALE GENOMIC DNA]</scope>
    <source>
        <strain evidence="1">1839</strain>
    </source>
</reference>
<reference evidence="1" key="2">
    <citation type="submission" date="2020-02" db="EMBL/GenBank/DDBJ databases">
        <authorList>
            <consortium name="NCBI Pathogen Detection Project"/>
        </authorList>
    </citation>
    <scope>NUCLEOTIDE SEQUENCE</scope>
    <source>
        <strain evidence="1">1839</strain>
    </source>
</reference>
<organism evidence="1">
    <name type="scientific">Escherichia coli</name>
    <dbReference type="NCBI Taxonomy" id="562"/>
    <lineage>
        <taxon>Bacteria</taxon>
        <taxon>Pseudomonadati</taxon>
        <taxon>Pseudomonadota</taxon>
        <taxon>Gammaproteobacteria</taxon>
        <taxon>Enterobacterales</taxon>
        <taxon>Enterobacteriaceae</taxon>
        <taxon>Escherichia</taxon>
    </lineage>
</organism>